<dbReference type="EMBL" id="BDHI01000021">
    <property type="protein sequence ID" value="GCB25004.1"/>
    <property type="molecule type" value="Genomic_DNA"/>
</dbReference>
<evidence type="ECO:0000313" key="5">
    <source>
        <dbReference type="EMBL" id="GCB25004.1"/>
    </source>
</evidence>
<dbReference type="PANTHER" id="PTHR48043:SF145">
    <property type="entry name" value="FI06409P-RELATED"/>
    <property type="match status" value="1"/>
</dbReference>
<sequence length="684" mass="76292">MGLPPPTEPTPPYEETESTSRHNHTYTTLTQANDDPEIQLPSFHEHDHGDGPTTSLIPGATPQEHSHCEVGTGLKGAETRDGQCQAYVWPKHDWRSTLAACVAPPKDSWLKATDLLPLTPGLYLIHPSSRERAAIYPNSAQHKAMSDIILPPRKILLVVTGGGYTHAAPVLELGKILANRGHVVDFATLDGQEEWASGFQISSTHLMGPGPTEEQLDAHYMRSRLWDPARGLGDVMESKYLFDSLWTQSYYGLKTIMDDPATRPDMLVADFFVDAVKDIQLEYKVPIAIVWPQMPYLMVPCSYIPGQPGFQLDMTLTSENASIWSRINNELVVVRALPEVFKLRNWTRAMRKRAGLNCLLPTPKKPNYLLLVNSFFGLEVPKDLPPLVAAVGPILADEYPLLDAPHQEFLDRHPKTIYIALGTHIILPHADARKILQGLIQAMEEGVIDGVIWSVGRSGRQLFDNAESFTIQGKTISFGDLLEGLHADWKFPFFAPQRSILDHPHTRIYFTHGGGSSANEGLYHGKPMLVMSFYFDQIGNAAKLAGNGTSELLHKFRFTADELYFKTKLIMEDRDGCYARNVQRLQRIAHVASRRKYLGADLIEEVLYDTESRVVDGKETRPMHLQTADMRMPAYKAKNWDLMAVSGVVMGLLGGGLYYAGRLAWINRRAIGGVVDGLLNIEAE</sequence>
<keyword evidence="4" id="KW-0472">Membrane</keyword>
<evidence type="ECO:0000256" key="3">
    <source>
        <dbReference type="SAM" id="MobiDB-lite"/>
    </source>
</evidence>
<proteinExistence type="predicted"/>
<organism evidence="5 6">
    <name type="scientific">Aspergillus awamori</name>
    <name type="common">Black koji mold</name>
    <dbReference type="NCBI Taxonomy" id="105351"/>
    <lineage>
        <taxon>Eukaryota</taxon>
        <taxon>Fungi</taxon>
        <taxon>Dikarya</taxon>
        <taxon>Ascomycota</taxon>
        <taxon>Pezizomycotina</taxon>
        <taxon>Eurotiomycetes</taxon>
        <taxon>Eurotiomycetidae</taxon>
        <taxon>Eurotiales</taxon>
        <taxon>Aspergillaceae</taxon>
        <taxon>Aspergillus</taxon>
    </lineage>
</organism>
<protein>
    <submittedName>
        <fullName evidence="5">UDP-glucuronosyltransferase 2B10</fullName>
    </submittedName>
</protein>
<evidence type="ECO:0000256" key="1">
    <source>
        <dbReference type="ARBA" id="ARBA00022676"/>
    </source>
</evidence>
<evidence type="ECO:0000313" key="6">
    <source>
        <dbReference type="Proteomes" id="UP000286921"/>
    </source>
</evidence>
<dbReference type="Gene3D" id="3.40.50.2000">
    <property type="entry name" value="Glycogen Phosphorylase B"/>
    <property type="match status" value="2"/>
</dbReference>
<dbReference type="CDD" id="cd03784">
    <property type="entry name" value="GT1_Gtf-like"/>
    <property type="match status" value="1"/>
</dbReference>
<feature type="transmembrane region" description="Helical" evidence="4">
    <location>
        <begin position="640"/>
        <end position="660"/>
    </location>
</feature>
<accession>A0A401L0I7</accession>
<dbReference type="STRING" id="105351.A0A401L0I7"/>
<dbReference type="AlphaFoldDB" id="A0A401L0I7"/>
<evidence type="ECO:0000256" key="4">
    <source>
        <dbReference type="SAM" id="Phobius"/>
    </source>
</evidence>
<feature type="region of interest" description="Disordered" evidence="3">
    <location>
        <begin position="1"/>
        <end position="69"/>
    </location>
</feature>
<dbReference type="GO" id="GO:0008194">
    <property type="term" value="F:UDP-glycosyltransferase activity"/>
    <property type="evidence" value="ECO:0007669"/>
    <property type="project" value="InterPro"/>
</dbReference>
<keyword evidence="1" id="KW-0328">Glycosyltransferase</keyword>
<feature type="compositionally biased region" description="Pro residues" evidence="3">
    <location>
        <begin position="1"/>
        <end position="12"/>
    </location>
</feature>
<dbReference type="InterPro" id="IPR050271">
    <property type="entry name" value="UDP-glycosyltransferase"/>
</dbReference>
<dbReference type="PANTHER" id="PTHR48043">
    <property type="entry name" value="EG:EG0003.4 PROTEIN-RELATED"/>
    <property type="match status" value="1"/>
</dbReference>
<dbReference type="Pfam" id="PF00201">
    <property type="entry name" value="UDPGT"/>
    <property type="match status" value="1"/>
</dbReference>
<reference evidence="5 6" key="1">
    <citation type="submission" date="2016-09" db="EMBL/GenBank/DDBJ databases">
        <title>Aspergillus awamori IFM 58123T.</title>
        <authorList>
            <person name="Kusuya Y."/>
            <person name="Shimizu M."/>
            <person name="Takahashi H."/>
            <person name="Yaguchi T."/>
        </authorList>
    </citation>
    <scope>NUCLEOTIDE SEQUENCE [LARGE SCALE GENOMIC DNA]</scope>
    <source>
        <strain evidence="5 6">IFM 58123</strain>
    </source>
</reference>
<keyword evidence="6" id="KW-1185">Reference proteome</keyword>
<keyword evidence="4" id="KW-1133">Transmembrane helix</keyword>
<dbReference type="InterPro" id="IPR002213">
    <property type="entry name" value="UDP_glucos_trans"/>
</dbReference>
<name>A0A401L0I7_ASPAW</name>
<dbReference type="Proteomes" id="UP000286921">
    <property type="component" value="Unassembled WGS sequence"/>
</dbReference>
<keyword evidence="2 5" id="KW-0808">Transferase</keyword>
<gene>
    <name evidence="5" type="ORF">AAWM_07889</name>
</gene>
<keyword evidence="4" id="KW-0812">Transmembrane</keyword>
<dbReference type="SUPFAM" id="SSF53756">
    <property type="entry name" value="UDP-Glycosyltransferase/glycogen phosphorylase"/>
    <property type="match status" value="1"/>
</dbReference>
<comment type="caution">
    <text evidence="5">The sequence shown here is derived from an EMBL/GenBank/DDBJ whole genome shotgun (WGS) entry which is preliminary data.</text>
</comment>
<evidence type="ECO:0000256" key="2">
    <source>
        <dbReference type="ARBA" id="ARBA00022679"/>
    </source>
</evidence>